<dbReference type="Proteomes" id="UP000224563">
    <property type="component" value="Unassembled WGS sequence"/>
</dbReference>
<dbReference type="PANTHER" id="PTHR33434:SF2">
    <property type="entry name" value="FATTY ACID-BINDING PROTEIN TM_1468"/>
    <property type="match status" value="1"/>
</dbReference>
<dbReference type="GO" id="GO:0008289">
    <property type="term" value="F:lipid binding"/>
    <property type="evidence" value="ECO:0007669"/>
    <property type="project" value="UniProtKB-KW"/>
</dbReference>
<organism evidence="2 3">
    <name type="scientific">Agathobacter ruminis</name>
    <dbReference type="NCBI Taxonomy" id="1712665"/>
    <lineage>
        <taxon>Bacteria</taxon>
        <taxon>Bacillati</taxon>
        <taxon>Bacillota</taxon>
        <taxon>Clostridia</taxon>
        <taxon>Lachnospirales</taxon>
        <taxon>Lachnospiraceae</taxon>
        <taxon>Agathobacter</taxon>
    </lineage>
</organism>
<dbReference type="InterPro" id="IPR003797">
    <property type="entry name" value="DegV"/>
</dbReference>
<dbReference type="PANTHER" id="PTHR33434">
    <property type="entry name" value="DEGV DOMAIN-CONTAINING PROTEIN DR_1986-RELATED"/>
    <property type="match status" value="1"/>
</dbReference>
<dbReference type="NCBIfam" id="TIGR00762">
    <property type="entry name" value="DegV"/>
    <property type="match status" value="1"/>
</dbReference>
<dbReference type="Gene3D" id="3.30.1180.10">
    <property type="match status" value="1"/>
</dbReference>
<evidence type="ECO:0000313" key="3">
    <source>
        <dbReference type="Proteomes" id="UP000224563"/>
    </source>
</evidence>
<gene>
    <name evidence="2" type="ORF">CSX02_12065</name>
</gene>
<dbReference type="EMBL" id="PDYG01000129">
    <property type="protein sequence ID" value="PHU36616.1"/>
    <property type="molecule type" value="Genomic_DNA"/>
</dbReference>
<proteinExistence type="predicted"/>
<protein>
    <submittedName>
        <fullName evidence="2">DegV family protein</fullName>
    </submittedName>
</protein>
<dbReference type="Pfam" id="PF02645">
    <property type="entry name" value="DegV"/>
    <property type="match status" value="1"/>
</dbReference>
<dbReference type="SUPFAM" id="SSF82549">
    <property type="entry name" value="DAK1/DegV-like"/>
    <property type="match status" value="1"/>
</dbReference>
<dbReference type="RefSeq" id="WP_031546282.1">
    <property type="nucleotide sequence ID" value="NZ_JANSWH010000008.1"/>
</dbReference>
<dbReference type="AlphaFoldDB" id="A0A2G3E009"/>
<dbReference type="Gene3D" id="3.40.50.10170">
    <property type="match status" value="1"/>
</dbReference>
<keyword evidence="1" id="KW-0446">Lipid-binding</keyword>
<evidence type="ECO:0000313" key="2">
    <source>
        <dbReference type="EMBL" id="PHU36616.1"/>
    </source>
</evidence>
<dbReference type="InterPro" id="IPR043168">
    <property type="entry name" value="DegV_C"/>
</dbReference>
<dbReference type="InterPro" id="IPR050270">
    <property type="entry name" value="DegV_domain_contain"/>
</dbReference>
<accession>A0A2G3E009</accession>
<comment type="caution">
    <text evidence="2">The sequence shown here is derived from an EMBL/GenBank/DDBJ whole genome shotgun (WGS) entry which is preliminary data.</text>
</comment>
<keyword evidence="3" id="KW-1185">Reference proteome</keyword>
<dbReference type="PROSITE" id="PS51482">
    <property type="entry name" value="DEGV"/>
    <property type="match status" value="1"/>
</dbReference>
<evidence type="ECO:0000256" key="1">
    <source>
        <dbReference type="ARBA" id="ARBA00023121"/>
    </source>
</evidence>
<reference evidence="2 3" key="1">
    <citation type="submission" date="2017-10" db="EMBL/GenBank/DDBJ databases">
        <title>Resolving the taxonomy of Roseburia spp., Eubacterium rectale and Agathobacter spp. through phylogenomic analysis.</title>
        <authorList>
            <person name="Sheridan P.O."/>
            <person name="Walker A.W."/>
            <person name="Duncan S.H."/>
            <person name="Scott K.P."/>
            <person name="Toole P.W.O."/>
            <person name="Luis P."/>
            <person name="Flint H.J."/>
        </authorList>
    </citation>
    <scope>NUCLEOTIDE SEQUENCE [LARGE SCALE GENOMIC DNA]</scope>
    <source>
        <strain evidence="2 3">JK623</strain>
    </source>
</reference>
<name>A0A2G3E009_9FIRM</name>
<sequence>MRTAVVTDSNSGITREKADRYGIFMLPMPFYIDDELYLEGETLSHVDFFTMQQSGARIYTSQPSPADVMDLWDRVLEEYDELLYIPMSSGLSGSCQTAQALAQDYDGKVVVADMGRVSVAQKHAVLEAVKRANAGMSARDICKELVYYRNEFQIYITVETLDYLKAGGRVSASSAMIGNLLNIRPILSLNTGQVEVAGKAKGEKLSRKKMIHAIEEDLIGRFHASNLDDFYLAAAASMSKEKAAEWKQQLEDHFGIHCNMSPIPLSVATHLGYGTHGVAVMRKMK</sequence>
<reference evidence="2 3" key="2">
    <citation type="submission" date="2017-10" db="EMBL/GenBank/DDBJ databases">
        <authorList>
            <person name="Banno H."/>
            <person name="Chua N.-H."/>
        </authorList>
    </citation>
    <scope>NUCLEOTIDE SEQUENCE [LARGE SCALE GENOMIC DNA]</scope>
    <source>
        <strain evidence="2 3">JK623</strain>
    </source>
</reference>